<proteinExistence type="predicted"/>
<dbReference type="AlphaFoldDB" id="Q8TXX5"/>
<dbReference type="EMBL" id="AE009439">
    <property type="protein sequence ID" value="AAM01749.1"/>
    <property type="molecule type" value="Genomic_DNA"/>
</dbReference>
<protein>
    <submittedName>
        <fullName evidence="1">Uncharacterized protein conserved in archaea</fullName>
    </submittedName>
</protein>
<dbReference type="Pfam" id="PF02593">
    <property type="entry name" value="DUF166"/>
    <property type="match status" value="1"/>
</dbReference>
<keyword evidence="2" id="KW-1185">Reference proteome</keyword>
<dbReference type="STRING" id="190192.MK0534"/>
<name>Q8TXX5_METKA</name>
<dbReference type="EnsemblBacteria" id="AAM01749">
    <property type="protein sequence ID" value="AAM01749"/>
    <property type="gene ID" value="MK0534"/>
</dbReference>
<evidence type="ECO:0000313" key="1">
    <source>
        <dbReference type="EMBL" id="AAM01749.1"/>
    </source>
</evidence>
<dbReference type="PaxDb" id="190192-MK0534"/>
<organism evidence="1 2">
    <name type="scientific">Methanopyrus kandleri (strain AV19 / DSM 6324 / JCM 9639 / NBRC 100938)</name>
    <dbReference type="NCBI Taxonomy" id="190192"/>
    <lineage>
        <taxon>Archaea</taxon>
        <taxon>Methanobacteriati</taxon>
        <taxon>Methanobacteriota</taxon>
        <taxon>Methanomada group</taxon>
        <taxon>Methanopyri</taxon>
        <taxon>Methanopyrales</taxon>
        <taxon>Methanopyraceae</taxon>
        <taxon>Methanopyrus</taxon>
    </lineage>
</organism>
<dbReference type="PATRIC" id="fig|190192.8.peg.569"/>
<evidence type="ECO:0000313" key="2">
    <source>
        <dbReference type="Proteomes" id="UP000001826"/>
    </source>
</evidence>
<sequence length="264" mass="29102">MRTNVYPRGCEDRLRFAALYSHQFGKRMVANLLNEPGHCRACGPVCDGCKYDMYSLVDSLVAVEELPKPEELPPFVDEPEDHLPELPPVDVLVAIGLHPDLLVALSEVYEIKALIVPVEEPDWIDPWIEEKLREVCEENSVELTVARPGCDLEPSGPVTEAFCDAGMIGRPKLFMKVEDGVVIDVHVVRSAPCGCTWFVAKRLVGVDADPEEVKATVSEAHHSYPCTASMEVDKHVGDTLLHVAGRLHIEAALRALEEATDTDA</sequence>
<accession>Q8TXX5</accession>
<dbReference type="InParanoid" id="Q8TXX5"/>
<dbReference type="HOGENOM" id="CLU_077076_0_0_2"/>
<dbReference type="Proteomes" id="UP000001826">
    <property type="component" value="Chromosome"/>
</dbReference>
<gene>
    <name evidence="1" type="ordered locus">MK0534</name>
</gene>
<dbReference type="KEGG" id="mka:MK0534"/>
<reference evidence="1 2" key="1">
    <citation type="journal article" date="2002" name="Proc. Natl. Acad. Sci. U.S.A.">
        <title>The complete genome of hyperthermophile Methanopyrus kandleri AV19 and monophyly of archaeal methanogens.</title>
        <authorList>
            <person name="Slesarev A.I."/>
            <person name="Mezhevaya K.V."/>
            <person name="Makarova K.S."/>
            <person name="Polushin N.N."/>
            <person name="Shcherbinina O.V."/>
            <person name="Shakhova V.V."/>
            <person name="Belova G.I."/>
            <person name="Aravind L."/>
            <person name="Natale D.A."/>
            <person name="Rogozin I.B."/>
            <person name="Tatusov R.L."/>
            <person name="Wolf Y.I."/>
            <person name="Stetter K.O."/>
            <person name="Malykh A.G."/>
            <person name="Koonin E.V."/>
            <person name="Kozyavkin S.A."/>
        </authorList>
    </citation>
    <scope>NUCLEOTIDE SEQUENCE [LARGE SCALE GENOMIC DNA]</scope>
    <source>
        <strain evidence="2">AV19 / DSM 6324 / JCM 9639 / NBRC 100938</strain>
    </source>
</reference>
<dbReference type="InterPro" id="IPR003745">
    <property type="entry name" value="DUF166"/>
</dbReference>